<dbReference type="Proteomes" id="UP000703269">
    <property type="component" value="Unassembled WGS sequence"/>
</dbReference>
<dbReference type="GO" id="GO:0016020">
    <property type="term" value="C:membrane"/>
    <property type="evidence" value="ECO:0007669"/>
    <property type="project" value="UniProtKB-SubCell"/>
</dbReference>
<evidence type="ECO:0000256" key="2">
    <source>
        <dbReference type="ARBA" id="ARBA00022692"/>
    </source>
</evidence>
<dbReference type="InterPro" id="IPR029052">
    <property type="entry name" value="Metallo-depent_PP-like"/>
</dbReference>
<evidence type="ECO:0000256" key="1">
    <source>
        <dbReference type="ARBA" id="ARBA00004141"/>
    </source>
</evidence>
<dbReference type="GO" id="GO:0005783">
    <property type="term" value="C:endoplasmic reticulum"/>
    <property type="evidence" value="ECO:0007669"/>
    <property type="project" value="TreeGrafter"/>
</dbReference>
<protein>
    <submittedName>
        <fullName evidence="7">Metallo-dependent phosphatase</fullName>
    </submittedName>
</protein>
<dbReference type="PANTHER" id="PTHR13315">
    <property type="entry name" value="METALLO PHOSPHOESTERASE RELATED"/>
    <property type="match status" value="1"/>
</dbReference>
<keyword evidence="8" id="KW-1185">Reference proteome</keyword>
<reference evidence="7 8" key="1">
    <citation type="submission" date="2021-08" db="EMBL/GenBank/DDBJ databases">
        <title>Draft Genome Sequence of Phanerochaete sordida strain YK-624.</title>
        <authorList>
            <person name="Mori T."/>
            <person name="Dohra H."/>
            <person name="Suzuki T."/>
            <person name="Kawagishi H."/>
            <person name="Hirai H."/>
        </authorList>
    </citation>
    <scope>NUCLEOTIDE SEQUENCE [LARGE SCALE GENOMIC DNA]</scope>
    <source>
        <strain evidence="7 8">YK-624</strain>
    </source>
</reference>
<dbReference type="GO" id="GO:0016787">
    <property type="term" value="F:hydrolase activity"/>
    <property type="evidence" value="ECO:0007669"/>
    <property type="project" value="InterPro"/>
</dbReference>
<dbReference type="Pfam" id="PF00149">
    <property type="entry name" value="Metallophos"/>
    <property type="match status" value="1"/>
</dbReference>
<evidence type="ECO:0000313" key="8">
    <source>
        <dbReference type="Proteomes" id="UP000703269"/>
    </source>
</evidence>
<dbReference type="Gene3D" id="3.60.21.10">
    <property type="match status" value="1"/>
</dbReference>
<dbReference type="SUPFAM" id="SSF56300">
    <property type="entry name" value="Metallo-dependent phosphatases"/>
    <property type="match status" value="1"/>
</dbReference>
<evidence type="ECO:0000256" key="4">
    <source>
        <dbReference type="ARBA" id="ARBA00023136"/>
    </source>
</evidence>
<proteinExistence type="predicted"/>
<dbReference type="AlphaFoldDB" id="A0A9P3GJ05"/>
<organism evidence="7 8">
    <name type="scientific">Phanerochaete sordida</name>
    <dbReference type="NCBI Taxonomy" id="48140"/>
    <lineage>
        <taxon>Eukaryota</taxon>
        <taxon>Fungi</taxon>
        <taxon>Dikarya</taxon>
        <taxon>Basidiomycota</taxon>
        <taxon>Agaricomycotina</taxon>
        <taxon>Agaricomycetes</taxon>
        <taxon>Polyporales</taxon>
        <taxon>Phanerochaetaceae</taxon>
        <taxon>Phanerochaete</taxon>
    </lineage>
</organism>
<dbReference type="PANTHER" id="PTHR13315:SF4">
    <property type="entry name" value="METALLOPHOSPHOESTERASE, ISOFORM E"/>
    <property type="match status" value="1"/>
</dbReference>
<dbReference type="InterPro" id="IPR033308">
    <property type="entry name" value="PGAP5/Cdc1/Ted1"/>
</dbReference>
<keyword evidence="2 5" id="KW-0812">Transmembrane</keyword>
<gene>
    <name evidence="7" type="ORF">PsYK624_106290</name>
</gene>
<accession>A0A9P3GJ05</accession>
<feature type="transmembrane region" description="Helical" evidence="5">
    <location>
        <begin position="286"/>
        <end position="307"/>
    </location>
</feature>
<evidence type="ECO:0000256" key="3">
    <source>
        <dbReference type="ARBA" id="ARBA00022989"/>
    </source>
</evidence>
<keyword evidence="3 5" id="KW-1133">Transmembrane helix</keyword>
<evidence type="ECO:0000256" key="5">
    <source>
        <dbReference type="SAM" id="Phobius"/>
    </source>
</evidence>
<feature type="transmembrane region" description="Helical" evidence="5">
    <location>
        <begin position="426"/>
        <end position="448"/>
    </location>
</feature>
<dbReference type="OrthoDB" id="5977743at2759"/>
<dbReference type="GO" id="GO:0006506">
    <property type="term" value="P:GPI anchor biosynthetic process"/>
    <property type="evidence" value="ECO:0007669"/>
    <property type="project" value="InterPro"/>
</dbReference>
<evidence type="ECO:0000259" key="6">
    <source>
        <dbReference type="Pfam" id="PF00149"/>
    </source>
</evidence>
<comment type="caution">
    <text evidence="7">The sequence shown here is derived from an EMBL/GenBank/DDBJ whole genome shotgun (WGS) entry which is preliminary data.</text>
</comment>
<sequence>MVDLNLRKSWWAALHLRPSLIVFLGDMMDGGRFDMVDAEYESYYTRFKSIFSVKGDIPVYYIPGNHDVGIGGVQAGFSEKAYERYTTHFGPLSQRLEVANHTLLMINAPGLVEEDHERSTSGLSYQRWAATHPGGPIAFIQDSAAAKRQMGDTPVVLLTHIPLARPGTADCGPLRERGTIRQGTGYGYENTLSAQASQLVLESIRPAVVFSGDDHDYCEVRHPLPASDDVPLSEDSEVKEVSVKSFSMAMGVRRPGFQLLSLAPPSSVPAGTPAFADAPCILPDQLGIYLAVYVPLIVLSVLALLLAHAYRVSQAHGARGGPGLPLRTRSPTDAERLDLWAGSPPPLPPALRVYNEHDEELADDDIAYALPPPTPAIAVTQKGRRARTWVSRFRSLRRRLAYMARWGGSGTEAALRRSRAGFLRGFFEDVVGVAWVPVLLFGGIAWWISL</sequence>
<dbReference type="InterPro" id="IPR004843">
    <property type="entry name" value="Calcineurin-like_PHP"/>
</dbReference>
<dbReference type="EMBL" id="BPQB01000040">
    <property type="protein sequence ID" value="GJE94459.1"/>
    <property type="molecule type" value="Genomic_DNA"/>
</dbReference>
<comment type="subcellular location">
    <subcellularLocation>
        <location evidence="1">Membrane</location>
        <topology evidence="1">Multi-pass membrane protein</topology>
    </subcellularLocation>
</comment>
<evidence type="ECO:0000313" key="7">
    <source>
        <dbReference type="EMBL" id="GJE94459.1"/>
    </source>
</evidence>
<name>A0A9P3GJ05_9APHY</name>
<keyword evidence="4 5" id="KW-0472">Membrane</keyword>
<feature type="domain" description="Calcineurin-like phosphoesterase" evidence="6">
    <location>
        <begin position="16"/>
        <end position="217"/>
    </location>
</feature>